<keyword evidence="9" id="KW-0547">Nucleotide-binding</keyword>
<feature type="region of interest" description="Disordered" evidence="7">
    <location>
        <begin position="510"/>
        <end position="529"/>
    </location>
</feature>
<gene>
    <name evidence="9" type="ORF">ACFQDM_05865</name>
</gene>
<dbReference type="InterPro" id="IPR036890">
    <property type="entry name" value="HATPase_C_sf"/>
</dbReference>
<dbReference type="SMART" id="SM00387">
    <property type="entry name" value="HATPase_c"/>
    <property type="match status" value="1"/>
</dbReference>
<proteinExistence type="predicted"/>
<dbReference type="GO" id="GO:0005524">
    <property type="term" value="F:ATP binding"/>
    <property type="evidence" value="ECO:0007669"/>
    <property type="project" value="UniProtKB-KW"/>
</dbReference>
<dbReference type="Pfam" id="PF12860">
    <property type="entry name" value="PAS_7"/>
    <property type="match status" value="2"/>
</dbReference>
<evidence type="ECO:0000256" key="4">
    <source>
        <dbReference type="ARBA" id="ARBA00022679"/>
    </source>
</evidence>
<dbReference type="InterPro" id="IPR003661">
    <property type="entry name" value="HisK_dim/P_dom"/>
</dbReference>
<keyword evidence="5" id="KW-0418">Kinase</keyword>
<dbReference type="InterPro" id="IPR004358">
    <property type="entry name" value="Sig_transdc_His_kin-like_C"/>
</dbReference>
<dbReference type="Proteomes" id="UP001596303">
    <property type="component" value="Unassembled WGS sequence"/>
</dbReference>
<dbReference type="PANTHER" id="PTHR43711:SF31">
    <property type="entry name" value="HISTIDINE KINASE"/>
    <property type="match status" value="1"/>
</dbReference>
<dbReference type="PROSITE" id="PS50109">
    <property type="entry name" value="HIS_KIN"/>
    <property type="match status" value="1"/>
</dbReference>
<organism evidence="9 10">
    <name type="scientific">Ponticaulis profundi</name>
    <dbReference type="NCBI Taxonomy" id="2665222"/>
    <lineage>
        <taxon>Bacteria</taxon>
        <taxon>Pseudomonadati</taxon>
        <taxon>Pseudomonadota</taxon>
        <taxon>Alphaproteobacteria</taxon>
        <taxon>Hyphomonadales</taxon>
        <taxon>Hyphomonadaceae</taxon>
        <taxon>Ponticaulis</taxon>
    </lineage>
</organism>
<dbReference type="SUPFAM" id="SSF47384">
    <property type="entry name" value="Homodimeric domain of signal transducing histidine kinase"/>
    <property type="match status" value="1"/>
</dbReference>
<accession>A0ABW1S7V8</accession>
<keyword evidence="9" id="KW-0067">ATP-binding</keyword>
<feature type="domain" description="Histidine kinase" evidence="8">
    <location>
        <begin position="584"/>
        <end position="797"/>
    </location>
</feature>
<feature type="compositionally biased region" description="Basic and acidic residues" evidence="7">
    <location>
        <begin position="518"/>
        <end position="529"/>
    </location>
</feature>
<dbReference type="Gene3D" id="3.30.450.20">
    <property type="entry name" value="PAS domain"/>
    <property type="match status" value="2"/>
</dbReference>
<evidence type="ECO:0000259" key="8">
    <source>
        <dbReference type="PROSITE" id="PS50109"/>
    </source>
</evidence>
<name>A0ABW1S7V8_9PROT</name>
<evidence type="ECO:0000313" key="9">
    <source>
        <dbReference type="EMBL" id="MFC6197594.1"/>
    </source>
</evidence>
<evidence type="ECO:0000256" key="7">
    <source>
        <dbReference type="SAM" id="MobiDB-lite"/>
    </source>
</evidence>
<keyword evidence="4" id="KW-0808">Transferase</keyword>
<comment type="caution">
    <text evidence="9">The sequence shown here is derived from an EMBL/GenBank/DDBJ whole genome shotgun (WGS) entry which is preliminary data.</text>
</comment>
<dbReference type="Pfam" id="PF00512">
    <property type="entry name" value="HisKA"/>
    <property type="match status" value="1"/>
</dbReference>
<evidence type="ECO:0000256" key="5">
    <source>
        <dbReference type="ARBA" id="ARBA00022777"/>
    </source>
</evidence>
<dbReference type="InterPro" id="IPR035965">
    <property type="entry name" value="PAS-like_dom_sf"/>
</dbReference>
<evidence type="ECO:0000313" key="10">
    <source>
        <dbReference type="Proteomes" id="UP001596303"/>
    </source>
</evidence>
<dbReference type="InterPro" id="IPR036097">
    <property type="entry name" value="HisK_dim/P_sf"/>
</dbReference>
<dbReference type="EMBL" id="JBHSSW010000005">
    <property type="protein sequence ID" value="MFC6197594.1"/>
    <property type="molecule type" value="Genomic_DNA"/>
</dbReference>
<keyword evidence="3" id="KW-0597">Phosphoprotein</keyword>
<evidence type="ECO:0000256" key="3">
    <source>
        <dbReference type="ARBA" id="ARBA00022553"/>
    </source>
</evidence>
<dbReference type="Gene3D" id="1.10.287.130">
    <property type="match status" value="1"/>
</dbReference>
<dbReference type="Pfam" id="PF02518">
    <property type="entry name" value="HATPase_c"/>
    <property type="match status" value="1"/>
</dbReference>
<dbReference type="PANTHER" id="PTHR43711">
    <property type="entry name" value="TWO-COMPONENT HISTIDINE KINASE"/>
    <property type="match status" value="1"/>
</dbReference>
<evidence type="ECO:0000256" key="1">
    <source>
        <dbReference type="ARBA" id="ARBA00000085"/>
    </source>
</evidence>
<keyword evidence="6" id="KW-0902">Two-component regulatory system</keyword>
<dbReference type="RefSeq" id="WP_377376726.1">
    <property type="nucleotide sequence ID" value="NZ_JBHSSW010000005.1"/>
</dbReference>
<protein>
    <recommendedName>
        <fullName evidence="2">histidine kinase</fullName>
        <ecNumber evidence="2">2.7.13.3</ecNumber>
    </recommendedName>
</protein>
<dbReference type="InterPro" id="IPR003594">
    <property type="entry name" value="HATPase_dom"/>
</dbReference>
<dbReference type="InterPro" id="IPR050736">
    <property type="entry name" value="Sensor_HK_Regulatory"/>
</dbReference>
<evidence type="ECO:0000256" key="2">
    <source>
        <dbReference type="ARBA" id="ARBA00012438"/>
    </source>
</evidence>
<sequence>MAFGTEQIPILVAVGASALALASMLWSLRVTDGHRGAANRYRQRAGQMEEKLARADSIFGAHPGVILVWEEDGLEGDEIGQPQVYGSPVALGGMLRFTDDSLSQDPAIRIVEGLADLEARDAAGKDTTLRQRLHELRLNGAPFSLTIIGPSGRFLEADGRTAGARAVMWLTDATIKGLEESSARGRIEEARQIVARDPTAFLDMLAKAPFPSWRVSGSGRLQWANTAYIEAVEVKSLDVALERQSHFDQQVNDQLRQTIDKNAEIVETLQIAVGGQRKSMRVLTFPLSGGAGAMAFDVSNEVEAKEELSRHVRAHDETLNYIDEGVAIFGADRRLVYHNRAFSKMWGLKESFLLERPNHGQLLDEMRQERKLPARANFGEWRAEELGYYHMKTSVAEDIWRLPDKRTLKVTRQHHPLGGLLILFKDMTDELQLETRYNELIKTQSATLNNLHEAVTVFGSDGRLRLYNASFLRLWELEERQLAGDTDFDHVTGLCTKLFHDGQIWNNIKGHVTNPSPEARRETSGEMHRSDGTVVTYLTQPLPDGATLIAFVDMTAARRVEEALRDRAEAFETADRLRTEFVRNVSYQLRDPLNAIVGYTQFLESGQMGELNEQQSNFVGSISEASDTLSKLIDDILDLAMIEAGRLDLDISDVDLKSVIQDSIGMVVSNVEDTEIVLSTEIQNDIGTLRADERRLRQILFNLVSNAMRFTESGGKITVEAMREDDMIWLSVTDTGSGIDYDKQASAFDSFSSGDRKGAGLGLALVRSFVELHNGQVLMQSTPGEGTKVICMLPADASNATPQTPGDDETQLSNAA</sequence>
<keyword evidence="10" id="KW-1185">Reference proteome</keyword>
<dbReference type="PRINTS" id="PR00344">
    <property type="entry name" value="BCTRLSENSOR"/>
</dbReference>
<dbReference type="SUPFAM" id="SSF55874">
    <property type="entry name" value="ATPase domain of HSP90 chaperone/DNA topoisomerase II/histidine kinase"/>
    <property type="match status" value="1"/>
</dbReference>
<comment type="catalytic activity">
    <reaction evidence="1">
        <text>ATP + protein L-histidine = ADP + protein N-phospho-L-histidine.</text>
        <dbReference type="EC" id="2.7.13.3"/>
    </reaction>
</comment>
<dbReference type="EC" id="2.7.13.3" evidence="2"/>
<dbReference type="SMART" id="SM00388">
    <property type="entry name" value="HisKA"/>
    <property type="match status" value="1"/>
</dbReference>
<dbReference type="InterPro" id="IPR005467">
    <property type="entry name" value="His_kinase_dom"/>
</dbReference>
<dbReference type="Gene3D" id="3.30.565.10">
    <property type="entry name" value="Histidine kinase-like ATPase, C-terminal domain"/>
    <property type="match status" value="1"/>
</dbReference>
<dbReference type="CDD" id="cd00082">
    <property type="entry name" value="HisKA"/>
    <property type="match status" value="1"/>
</dbReference>
<reference evidence="10" key="1">
    <citation type="journal article" date="2019" name="Int. J. Syst. Evol. Microbiol.">
        <title>The Global Catalogue of Microorganisms (GCM) 10K type strain sequencing project: providing services to taxonomists for standard genome sequencing and annotation.</title>
        <authorList>
            <consortium name="The Broad Institute Genomics Platform"/>
            <consortium name="The Broad Institute Genome Sequencing Center for Infectious Disease"/>
            <person name="Wu L."/>
            <person name="Ma J."/>
        </authorList>
    </citation>
    <scope>NUCLEOTIDE SEQUENCE [LARGE SCALE GENOMIC DNA]</scope>
    <source>
        <strain evidence="10">CGMCC-1.15741</strain>
    </source>
</reference>
<dbReference type="SUPFAM" id="SSF55785">
    <property type="entry name" value="PYP-like sensor domain (PAS domain)"/>
    <property type="match status" value="2"/>
</dbReference>
<evidence type="ECO:0000256" key="6">
    <source>
        <dbReference type="ARBA" id="ARBA00023012"/>
    </source>
</evidence>